<dbReference type="PRINTS" id="PR00106">
    <property type="entry name" value="DNAPOLB"/>
</dbReference>
<keyword evidence="9" id="KW-0227">DNA damage</keyword>
<evidence type="ECO:0000256" key="4">
    <source>
        <dbReference type="ARBA" id="ARBA00022485"/>
    </source>
</evidence>
<dbReference type="CDD" id="cd05534">
    <property type="entry name" value="POLBc_zeta"/>
    <property type="match status" value="1"/>
</dbReference>
<keyword evidence="10 20" id="KW-0863">Zinc-finger</keyword>
<dbReference type="InterPro" id="IPR042087">
    <property type="entry name" value="DNA_pol_B_thumb"/>
</dbReference>
<comment type="caution">
    <text evidence="27">The sequence shown here is derived from an EMBL/GenBank/DDBJ whole genome shotgun (WGS) entry which is preliminary data.</text>
</comment>
<feature type="region of interest" description="Disordered" evidence="21">
    <location>
        <begin position="264"/>
        <end position="283"/>
    </location>
</feature>
<dbReference type="Pfam" id="PF24055">
    <property type="entry name" value="POL3_N"/>
    <property type="match status" value="1"/>
</dbReference>
<dbReference type="Pfam" id="PF24065">
    <property type="entry name" value="REV3_N"/>
    <property type="match status" value="1"/>
</dbReference>
<evidence type="ECO:0000256" key="20">
    <source>
        <dbReference type="RuleBase" id="RU000442"/>
    </source>
</evidence>
<dbReference type="PANTHER" id="PTHR45812">
    <property type="entry name" value="DNA POLYMERASE ZETA CATALYTIC SUBUNIT"/>
    <property type="match status" value="1"/>
</dbReference>
<dbReference type="GO" id="GO:0000166">
    <property type="term" value="F:nucleotide binding"/>
    <property type="evidence" value="ECO:0007669"/>
    <property type="project" value="InterPro"/>
</dbReference>
<dbReference type="InterPro" id="IPR030559">
    <property type="entry name" value="PolZ_Rev3"/>
</dbReference>
<dbReference type="SMART" id="SM00486">
    <property type="entry name" value="POLBc"/>
    <property type="match status" value="1"/>
</dbReference>
<sequence length="1615" mass="183675">MSPQPVFRVQLSQIDYTLASPGSLDNSSLPQVPVIRVYGPSSTGKKACVHVHQVYPYFFVEYKGTLNAKYVHHYISRLTQSLNHAISLSLKRNPHSSKAQYVRAMLLVKGIHFYGFHSSYSPFLKIYIANPAHVNRAATILQSGSVMSTRFRIFESHLSYILQFMCDYGLYGCGWLEAGSASQRFSENAEMLDVDIFETSPYFRQSRMPLEVDIIAPQILNRFHLSARNIHQKLEIPTDPLPLEPLVLSVRELWEDERERRRARGLHPSPEIPLDPSDSSREPRGAWVAEARWWEELRRKIEREKEVEVSPQEVVDHGWERWTMTTFESIEALWETCWKSWRPIGLSESVDDNNTEMDISGGLSQTHWAERRDPTGGGLEETGIDVNISMISSQEISQIIEQEEADWFRLMGHGNQHITEDEIEDEETEYETDEVHNTDFQDDQRTGDLSVRGDSSSRHDPFLSVDPNSDIPSIVGLKTQSFSYSRALMVDLPAHPAPHFESSFKTAIEETTLSPTIGDNVAPLLRLIPSVAAVDSPRKVLMQTLSPEHLDALRATKKDRFRISQPDSYLPSTLLSSPVLFKSPRVEPVLPARPNIDFCTIKATNSNEHVYAHTPPTALDLFRSLDGNNIARKIYRAPFYSRNDDLPENSREYAGLVYHIQGEDRIIKLDEWKDDLDFEQVEISTEFEDIGGWEYAGYPPSAKQIKKWLGSKEGIIRLRDKSLGSRSQIEGPTQANIYALKNLFGTKPGGLRERQGMSSLSLEVFAPTKEEKIADATIDRIAAIFYSYQSLEGEIPRSGVLVVQDGPFHQHRLGNSQVEVVASELDLLNTVVDVVLELDPDLIIGWEVERGSWGYLDARAHHYGFGIPDLISRAPALHSSSVDMWGMRHTTTFKVPGRHVLNLWRIMRSELTLTSHSFEHVAFHVLQKRVPHYTSLTLSEWYYDNDPGHLTQVLQYFLNRIIMTLEILDRSEVVTKTAEFARVFGVDFFSVINRGSQFKVESFMFRIAKPESFVLFSPSRLEVGKQNAAECMPLIMEPLSAFYSSPLVVLDFQSLYPSIMIAYNYCYSTCLGRVKEFQGRNKLGVVNLDQPPGLLERLSDHIHIAPNGIMYVRPEVRKGLLGRMLVELLETRVMIKQALKGVTNDIALRRILDARQLSLKYISNVTYGYTSATYSGRMPAVEIADSIVQSGRETLEKAITLINETKKWGAQVVYGDTDSLFIYLRGKTKEQAFRIGNDIADTITAQNPSPVKLKFEKVYLPCVLIAKKRYVGFKYERVDDREPVFDAKGIETVRRDGVLAQRKMTENCLKILFRTQNLSDVKEYCCRSWMQILENRTSVQDFIFAKEIKMGTYSEKGQPPPGVTVAARRMVADPKNEPQYGERIPYVITRGPPDARLVDRAVDPLEFLQDSQLHLDTDYYISKVLIPPLERIFNLLGVDVRKWFIDMPKLRSLDVAASPTKAKDDDETQDPLNIDEHFHSSQCLICGELASQGLCDDCFISPQETLANLASRIQADEKRLTNAQRICVTCTESKPGDEIRCESLDCPWFFSRKRTEGKGDFLIAIEEIMDGLNERVETDTLIEVENPIPDTVQREPLDDEAEYYRIDPLQLGLGT</sequence>
<dbReference type="OrthoDB" id="2414538at2759"/>
<evidence type="ECO:0000256" key="11">
    <source>
        <dbReference type="ARBA" id="ARBA00022833"/>
    </source>
</evidence>
<dbReference type="Gene3D" id="1.10.287.690">
    <property type="entry name" value="Helix hairpin bin"/>
    <property type="match status" value="1"/>
</dbReference>
<evidence type="ECO:0000259" key="26">
    <source>
        <dbReference type="Pfam" id="PF24065"/>
    </source>
</evidence>
<dbReference type="Gene3D" id="3.30.342.10">
    <property type="entry name" value="DNA Polymerase, chain B, domain 1"/>
    <property type="match status" value="1"/>
</dbReference>
<dbReference type="InterPro" id="IPR036397">
    <property type="entry name" value="RNaseH_sf"/>
</dbReference>
<dbReference type="InterPro" id="IPR056435">
    <property type="entry name" value="DPOD/Z_N"/>
</dbReference>
<dbReference type="Gene3D" id="3.90.1600.10">
    <property type="entry name" value="Palm domain of DNA polymerase"/>
    <property type="match status" value="1"/>
</dbReference>
<proteinExistence type="inferred from homology"/>
<dbReference type="SUPFAM" id="SSF56672">
    <property type="entry name" value="DNA/RNA polymerases"/>
    <property type="match status" value="1"/>
</dbReference>
<dbReference type="GO" id="GO:0006260">
    <property type="term" value="P:DNA replication"/>
    <property type="evidence" value="ECO:0007669"/>
    <property type="project" value="UniProtKB-KW"/>
</dbReference>
<dbReference type="InterPro" id="IPR043502">
    <property type="entry name" value="DNA/RNA_pol_sf"/>
</dbReference>
<keyword evidence="28" id="KW-1185">Reference proteome</keyword>
<dbReference type="GO" id="GO:0051539">
    <property type="term" value="F:4 iron, 4 sulfur cluster binding"/>
    <property type="evidence" value="ECO:0007669"/>
    <property type="project" value="UniProtKB-KW"/>
</dbReference>
<evidence type="ECO:0000256" key="18">
    <source>
        <dbReference type="ARBA" id="ARBA00049244"/>
    </source>
</evidence>
<evidence type="ECO:0000256" key="2">
    <source>
        <dbReference type="ARBA" id="ARBA00004123"/>
    </source>
</evidence>
<comment type="subcellular location">
    <subcellularLocation>
        <location evidence="2 20">Nucleus</location>
    </subcellularLocation>
</comment>
<keyword evidence="7 20" id="KW-0235">DNA replication</keyword>
<comment type="similarity">
    <text evidence="3 20">Belongs to the DNA polymerase type-B family.</text>
</comment>
<feature type="domain" description="C4-type zinc-finger of DNA polymerase delta" evidence="24">
    <location>
        <begin position="1483"/>
        <end position="1552"/>
    </location>
</feature>
<evidence type="ECO:0000259" key="23">
    <source>
        <dbReference type="Pfam" id="PF03104"/>
    </source>
</evidence>
<organism evidence="27 28">
    <name type="scientific">Collybia nuda</name>
    <dbReference type="NCBI Taxonomy" id="64659"/>
    <lineage>
        <taxon>Eukaryota</taxon>
        <taxon>Fungi</taxon>
        <taxon>Dikarya</taxon>
        <taxon>Basidiomycota</taxon>
        <taxon>Agaricomycotina</taxon>
        <taxon>Agaricomycetes</taxon>
        <taxon>Agaricomycetidae</taxon>
        <taxon>Agaricales</taxon>
        <taxon>Tricholomatineae</taxon>
        <taxon>Clitocybaceae</taxon>
        <taxon>Collybia</taxon>
    </lineage>
</organism>
<evidence type="ECO:0000256" key="1">
    <source>
        <dbReference type="ARBA" id="ARBA00001966"/>
    </source>
</evidence>
<keyword evidence="5 20" id="KW-0808">Transferase</keyword>
<comment type="catalytic activity">
    <reaction evidence="18 20">
        <text>DNA(n) + a 2'-deoxyribonucleoside 5'-triphosphate = DNA(n+1) + diphosphate</text>
        <dbReference type="Rhea" id="RHEA:22508"/>
        <dbReference type="Rhea" id="RHEA-COMP:17339"/>
        <dbReference type="Rhea" id="RHEA-COMP:17340"/>
        <dbReference type="ChEBI" id="CHEBI:33019"/>
        <dbReference type="ChEBI" id="CHEBI:61560"/>
        <dbReference type="ChEBI" id="CHEBI:173112"/>
        <dbReference type="EC" id="2.7.7.7"/>
    </reaction>
</comment>
<evidence type="ECO:0000256" key="13">
    <source>
        <dbReference type="ARBA" id="ARBA00023004"/>
    </source>
</evidence>
<dbReference type="GO" id="GO:0008270">
    <property type="term" value="F:zinc ion binding"/>
    <property type="evidence" value="ECO:0007669"/>
    <property type="project" value="UniProtKB-KW"/>
</dbReference>
<keyword evidence="11 20" id="KW-0862">Zinc</keyword>
<name>A0A9P5XT12_9AGAR</name>
<keyword evidence="12 20" id="KW-0239">DNA-directed DNA polymerase</keyword>
<dbReference type="InterPro" id="IPR012337">
    <property type="entry name" value="RNaseH-like_sf"/>
</dbReference>
<dbReference type="EC" id="2.7.7.7" evidence="20"/>
<accession>A0A9P5XT12</accession>
<feature type="domain" description="DNA-directed DNA polymerase family B exonuclease" evidence="23">
    <location>
        <begin position="771"/>
        <end position="920"/>
    </location>
</feature>
<feature type="domain" description="DNA polymerase delta/zeta catalytic subunit N-terminal" evidence="25">
    <location>
        <begin position="53"/>
        <end position="135"/>
    </location>
</feature>
<dbReference type="InterPro" id="IPR006172">
    <property type="entry name" value="DNA-dir_DNA_pol_B"/>
</dbReference>
<evidence type="ECO:0000256" key="16">
    <source>
        <dbReference type="ARBA" id="ARBA00023204"/>
    </source>
</evidence>
<dbReference type="PROSITE" id="PS00116">
    <property type="entry name" value="DNA_POLYMERASE_B"/>
    <property type="match status" value="1"/>
</dbReference>
<feature type="region of interest" description="Disordered" evidence="21">
    <location>
        <begin position="423"/>
        <end position="465"/>
    </location>
</feature>
<evidence type="ECO:0000256" key="17">
    <source>
        <dbReference type="ARBA" id="ARBA00023242"/>
    </source>
</evidence>
<feature type="domain" description="DNA-directed DNA polymerase family B multifunctional" evidence="22">
    <location>
        <begin position="988"/>
        <end position="1434"/>
    </location>
</feature>
<keyword evidence="4 20" id="KW-0004">4Fe-4S</keyword>
<keyword evidence="17 20" id="KW-0539">Nucleus</keyword>
<dbReference type="PANTHER" id="PTHR45812:SF1">
    <property type="entry name" value="DNA POLYMERASE ZETA CATALYTIC SUBUNIT"/>
    <property type="match status" value="1"/>
</dbReference>
<dbReference type="GO" id="GO:0005634">
    <property type="term" value="C:nucleus"/>
    <property type="evidence" value="ECO:0007669"/>
    <property type="project" value="UniProtKB-SubCell"/>
</dbReference>
<dbReference type="InterPro" id="IPR006134">
    <property type="entry name" value="DNA-dir_DNA_pol_B_multi_dom"/>
</dbReference>
<evidence type="ECO:0000259" key="22">
    <source>
        <dbReference type="Pfam" id="PF00136"/>
    </source>
</evidence>
<dbReference type="GO" id="GO:0003887">
    <property type="term" value="F:DNA-directed DNA polymerase activity"/>
    <property type="evidence" value="ECO:0007669"/>
    <property type="project" value="UniProtKB-KW"/>
</dbReference>
<keyword evidence="13 20" id="KW-0408">Iron</keyword>
<keyword evidence="8 20" id="KW-0479">Metal-binding</keyword>
<dbReference type="InterPro" id="IPR025687">
    <property type="entry name" value="Znf-C4pol"/>
</dbReference>
<evidence type="ECO:0000256" key="8">
    <source>
        <dbReference type="ARBA" id="ARBA00022723"/>
    </source>
</evidence>
<feature type="compositionally biased region" description="Acidic residues" evidence="21">
    <location>
        <begin position="423"/>
        <end position="432"/>
    </location>
</feature>
<evidence type="ECO:0000256" key="7">
    <source>
        <dbReference type="ARBA" id="ARBA00022705"/>
    </source>
</evidence>
<evidence type="ECO:0000256" key="21">
    <source>
        <dbReference type="SAM" id="MobiDB-lite"/>
    </source>
</evidence>
<evidence type="ECO:0000256" key="3">
    <source>
        <dbReference type="ARBA" id="ARBA00005755"/>
    </source>
</evidence>
<dbReference type="EMBL" id="MU150478">
    <property type="protein sequence ID" value="KAF9455997.1"/>
    <property type="molecule type" value="Genomic_DNA"/>
</dbReference>
<dbReference type="CDD" id="cd05778">
    <property type="entry name" value="DNA_polB_zeta_exo"/>
    <property type="match status" value="1"/>
</dbReference>
<evidence type="ECO:0000256" key="9">
    <source>
        <dbReference type="ARBA" id="ARBA00022763"/>
    </source>
</evidence>
<evidence type="ECO:0000256" key="12">
    <source>
        <dbReference type="ARBA" id="ARBA00022932"/>
    </source>
</evidence>
<dbReference type="InterPro" id="IPR017964">
    <property type="entry name" value="DNA-dir_DNA_pol_B_CS"/>
</dbReference>
<dbReference type="InterPro" id="IPR056447">
    <property type="entry name" value="REV3_N"/>
</dbReference>
<dbReference type="InterPro" id="IPR023211">
    <property type="entry name" value="DNA_pol_palm_dom_sf"/>
</dbReference>
<comment type="subunit">
    <text evidence="19">Forms DNA polymerase zeta with REV7.</text>
</comment>
<dbReference type="Gene3D" id="1.10.132.60">
    <property type="entry name" value="DNA polymerase family B, C-terminal domain"/>
    <property type="match status" value="1"/>
</dbReference>
<dbReference type="FunFam" id="1.10.132.60:FF:000007">
    <property type="entry name" value="DNA polymerase"/>
    <property type="match status" value="1"/>
</dbReference>
<dbReference type="FunFam" id="1.10.287.690:FF:000002">
    <property type="entry name" value="DNA polymerase zeta"/>
    <property type="match status" value="1"/>
</dbReference>
<evidence type="ECO:0000259" key="24">
    <source>
        <dbReference type="Pfam" id="PF14260"/>
    </source>
</evidence>
<keyword evidence="16" id="KW-0234">DNA repair</keyword>
<dbReference type="Pfam" id="PF14260">
    <property type="entry name" value="zf-C4pol"/>
    <property type="match status" value="1"/>
</dbReference>
<keyword evidence="14 20" id="KW-0411">Iron-sulfur</keyword>
<dbReference type="Pfam" id="PF00136">
    <property type="entry name" value="DNA_pol_B"/>
    <property type="match status" value="1"/>
</dbReference>
<evidence type="ECO:0000259" key="25">
    <source>
        <dbReference type="Pfam" id="PF24055"/>
    </source>
</evidence>
<evidence type="ECO:0000256" key="19">
    <source>
        <dbReference type="ARBA" id="ARBA00066055"/>
    </source>
</evidence>
<evidence type="ECO:0000256" key="6">
    <source>
        <dbReference type="ARBA" id="ARBA00022695"/>
    </source>
</evidence>
<gene>
    <name evidence="27" type="ORF">BDZ94DRAFT_1276753</name>
</gene>
<feature type="domain" description="DNA polymerase zeta catalytic subunit N-terminal" evidence="26">
    <location>
        <begin position="7"/>
        <end position="52"/>
    </location>
</feature>
<keyword evidence="15 20" id="KW-0238">DNA-binding</keyword>
<dbReference type="GO" id="GO:0000724">
    <property type="term" value="P:double-strand break repair via homologous recombination"/>
    <property type="evidence" value="ECO:0007669"/>
    <property type="project" value="TreeGrafter"/>
</dbReference>
<dbReference type="Gene3D" id="3.30.420.10">
    <property type="entry name" value="Ribonuclease H-like superfamily/Ribonuclease H"/>
    <property type="match status" value="1"/>
</dbReference>
<dbReference type="SUPFAM" id="SSF53098">
    <property type="entry name" value="Ribonuclease H-like"/>
    <property type="match status" value="1"/>
</dbReference>
<evidence type="ECO:0000256" key="10">
    <source>
        <dbReference type="ARBA" id="ARBA00022771"/>
    </source>
</evidence>
<evidence type="ECO:0000313" key="28">
    <source>
        <dbReference type="Proteomes" id="UP000807353"/>
    </source>
</evidence>
<dbReference type="GO" id="GO:0042276">
    <property type="term" value="P:error-prone translesion synthesis"/>
    <property type="evidence" value="ECO:0007669"/>
    <property type="project" value="TreeGrafter"/>
</dbReference>
<dbReference type="GO" id="GO:0016035">
    <property type="term" value="C:zeta DNA polymerase complex"/>
    <property type="evidence" value="ECO:0007669"/>
    <property type="project" value="InterPro"/>
</dbReference>
<evidence type="ECO:0000256" key="5">
    <source>
        <dbReference type="ARBA" id="ARBA00022679"/>
    </source>
</evidence>
<evidence type="ECO:0000256" key="14">
    <source>
        <dbReference type="ARBA" id="ARBA00023014"/>
    </source>
</evidence>
<dbReference type="Pfam" id="PF03104">
    <property type="entry name" value="DNA_pol_B_exo1"/>
    <property type="match status" value="1"/>
</dbReference>
<keyword evidence="6 20" id="KW-0548">Nucleotidyltransferase</keyword>
<dbReference type="Proteomes" id="UP000807353">
    <property type="component" value="Unassembled WGS sequence"/>
</dbReference>
<reference evidence="27" key="1">
    <citation type="submission" date="2020-11" db="EMBL/GenBank/DDBJ databases">
        <authorList>
            <consortium name="DOE Joint Genome Institute"/>
            <person name="Ahrendt S."/>
            <person name="Riley R."/>
            <person name="Andreopoulos W."/>
            <person name="Labutti K."/>
            <person name="Pangilinan J."/>
            <person name="Ruiz-Duenas F.J."/>
            <person name="Barrasa J.M."/>
            <person name="Sanchez-Garcia M."/>
            <person name="Camarero S."/>
            <person name="Miyauchi S."/>
            <person name="Serrano A."/>
            <person name="Linde D."/>
            <person name="Babiker R."/>
            <person name="Drula E."/>
            <person name="Ayuso-Fernandez I."/>
            <person name="Pacheco R."/>
            <person name="Padilla G."/>
            <person name="Ferreira P."/>
            <person name="Barriuso J."/>
            <person name="Kellner H."/>
            <person name="Castanera R."/>
            <person name="Alfaro M."/>
            <person name="Ramirez L."/>
            <person name="Pisabarro A.G."/>
            <person name="Kuo A."/>
            <person name="Tritt A."/>
            <person name="Lipzen A."/>
            <person name="He G."/>
            <person name="Yan M."/>
            <person name="Ng V."/>
            <person name="Cullen D."/>
            <person name="Martin F."/>
            <person name="Rosso M.-N."/>
            <person name="Henrissat B."/>
            <person name="Hibbett D."/>
            <person name="Martinez A.T."/>
            <person name="Grigoriev I.V."/>
        </authorList>
    </citation>
    <scope>NUCLEOTIDE SEQUENCE</scope>
    <source>
        <strain evidence="27">CBS 247.69</strain>
    </source>
</reference>
<protein>
    <recommendedName>
        <fullName evidence="20">DNA polymerase</fullName>
        <ecNumber evidence="20">2.7.7.7</ecNumber>
    </recommendedName>
</protein>
<comment type="cofactor">
    <cofactor evidence="1 20">
        <name>[4Fe-4S] cluster</name>
        <dbReference type="ChEBI" id="CHEBI:49883"/>
    </cofactor>
</comment>
<feature type="compositionally biased region" description="Basic and acidic residues" evidence="21">
    <location>
        <begin position="433"/>
        <end position="446"/>
    </location>
</feature>
<dbReference type="InterPro" id="IPR006133">
    <property type="entry name" value="DNA-dir_DNA_pol_B_exonuc"/>
</dbReference>
<dbReference type="GO" id="GO:0003677">
    <property type="term" value="F:DNA binding"/>
    <property type="evidence" value="ECO:0007669"/>
    <property type="project" value="UniProtKB-KW"/>
</dbReference>
<evidence type="ECO:0000256" key="15">
    <source>
        <dbReference type="ARBA" id="ARBA00023125"/>
    </source>
</evidence>
<evidence type="ECO:0000313" key="27">
    <source>
        <dbReference type="EMBL" id="KAF9455997.1"/>
    </source>
</evidence>